<sequence length="265" mass="29711">MAEPTFPSLLAEETRDSITEYLSTTFALADDQARSAFDEFLRNPETGIFRGPYLKLRTPYQQVASSWTSPLDWLPKGFIPFQHQAQSFDRLSTRGRAAEPTIVTTGTGSGKTESFLIPLLDHAMRSVAKGEKGIKAIILYPMNALVTDQARRLANYLHDDPKLSNVTAGVYIGGTGRQKVPTRNQLVDNRDVLRQNPPDILLTNYKMLDLLLLRKDDSPLWENASTTLQYLVLDEFHTYDGAQGTDVAMLIRRLARIFHAGRVLA</sequence>
<dbReference type="SUPFAM" id="SSF52540">
    <property type="entry name" value="P-loop containing nucleoside triphosphate hydrolases"/>
    <property type="match status" value="1"/>
</dbReference>
<evidence type="ECO:0000313" key="3">
    <source>
        <dbReference type="Proteomes" id="UP001609175"/>
    </source>
</evidence>
<dbReference type="EMBL" id="JBIMSO010000107">
    <property type="protein sequence ID" value="MFH5211401.1"/>
    <property type="molecule type" value="Genomic_DNA"/>
</dbReference>
<dbReference type="SMART" id="SM00487">
    <property type="entry name" value="DEXDc"/>
    <property type="match status" value="1"/>
</dbReference>
<evidence type="ECO:0000313" key="2">
    <source>
        <dbReference type="EMBL" id="MFH5211401.1"/>
    </source>
</evidence>
<dbReference type="Proteomes" id="UP001609175">
    <property type="component" value="Unassembled WGS sequence"/>
</dbReference>
<protein>
    <submittedName>
        <fullName evidence="2">DEAD/DEAH box helicase</fullName>
    </submittedName>
</protein>
<keyword evidence="2" id="KW-0067">ATP-binding</keyword>
<dbReference type="GO" id="GO:0004386">
    <property type="term" value="F:helicase activity"/>
    <property type="evidence" value="ECO:0007669"/>
    <property type="project" value="UniProtKB-KW"/>
</dbReference>
<keyword evidence="2" id="KW-0547">Nucleotide-binding</keyword>
<dbReference type="PROSITE" id="PS51192">
    <property type="entry name" value="HELICASE_ATP_BIND_1"/>
    <property type="match status" value="1"/>
</dbReference>
<dbReference type="RefSeq" id="WP_395117849.1">
    <property type="nucleotide sequence ID" value="NZ_JBIMSO010000107.1"/>
</dbReference>
<gene>
    <name evidence="2" type="ORF">ACHIPZ_24825</name>
</gene>
<dbReference type="PANTHER" id="PTHR47957">
    <property type="entry name" value="ATP-DEPENDENT HELICASE HRQ1"/>
    <property type="match status" value="1"/>
</dbReference>
<dbReference type="Gene3D" id="3.40.50.300">
    <property type="entry name" value="P-loop containing nucleotide triphosphate hydrolases"/>
    <property type="match status" value="1"/>
</dbReference>
<dbReference type="InterPro" id="IPR027417">
    <property type="entry name" value="P-loop_NTPase"/>
</dbReference>
<dbReference type="Pfam" id="PF00270">
    <property type="entry name" value="DEAD"/>
    <property type="match status" value="1"/>
</dbReference>
<keyword evidence="2" id="KW-0378">Hydrolase</keyword>
<evidence type="ECO:0000259" key="1">
    <source>
        <dbReference type="PROSITE" id="PS51192"/>
    </source>
</evidence>
<dbReference type="InterPro" id="IPR014001">
    <property type="entry name" value="Helicase_ATP-bd"/>
</dbReference>
<organism evidence="2 3">
    <name type="scientific">Antrihabitans spumae</name>
    <dbReference type="NCBI Taxonomy" id="3373370"/>
    <lineage>
        <taxon>Bacteria</taxon>
        <taxon>Bacillati</taxon>
        <taxon>Actinomycetota</taxon>
        <taxon>Actinomycetes</taxon>
        <taxon>Mycobacteriales</taxon>
        <taxon>Nocardiaceae</taxon>
        <taxon>Antrihabitans</taxon>
    </lineage>
</organism>
<feature type="domain" description="Helicase ATP-binding" evidence="1">
    <location>
        <begin position="92"/>
        <end position="265"/>
    </location>
</feature>
<accession>A0ABW7JTR3</accession>
<dbReference type="InterPro" id="IPR011545">
    <property type="entry name" value="DEAD/DEAH_box_helicase_dom"/>
</dbReference>
<comment type="caution">
    <text evidence="2">The sequence shown here is derived from an EMBL/GenBank/DDBJ whole genome shotgun (WGS) entry which is preliminary data.</text>
</comment>
<dbReference type="PANTHER" id="PTHR47957:SF3">
    <property type="entry name" value="ATP-DEPENDENT HELICASE HRQ1"/>
    <property type="match status" value="1"/>
</dbReference>
<proteinExistence type="predicted"/>
<reference evidence="2 3" key="1">
    <citation type="submission" date="2024-10" db="EMBL/GenBank/DDBJ databases">
        <authorList>
            <person name="Riesco R."/>
        </authorList>
    </citation>
    <scope>NUCLEOTIDE SEQUENCE [LARGE SCALE GENOMIC DNA]</scope>
    <source>
        <strain evidence="2 3">NCIMB 15449</strain>
    </source>
</reference>
<name>A0ABW7JTR3_9NOCA</name>
<keyword evidence="2" id="KW-0347">Helicase</keyword>